<name>A0A9D4IBQ1_DREPO</name>
<gene>
    <name evidence="2" type="ORF">DPMN_170622</name>
</gene>
<proteinExistence type="predicted"/>
<accession>A0A9D4IBQ1</accession>
<keyword evidence="3" id="KW-1185">Reference proteome</keyword>
<dbReference type="Proteomes" id="UP000828390">
    <property type="component" value="Unassembled WGS sequence"/>
</dbReference>
<feature type="region of interest" description="Disordered" evidence="1">
    <location>
        <begin position="50"/>
        <end position="84"/>
    </location>
</feature>
<organism evidence="2 3">
    <name type="scientific">Dreissena polymorpha</name>
    <name type="common">Zebra mussel</name>
    <name type="synonym">Mytilus polymorpha</name>
    <dbReference type="NCBI Taxonomy" id="45954"/>
    <lineage>
        <taxon>Eukaryota</taxon>
        <taxon>Metazoa</taxon>
        <taxon>Spiralia</taxon>
        <taxon>Lophotrochozoa</taxon>
        <taxon>Mollusca</taxon>
        <taxon>Bivalvia</taxon>
        <taxon>Autobranchia</taxon>
        <taxon>Heteroconchia</taxon>
        <taxon>Euheterodonta</taxon>
        <taxon>Imparidentia</taxon>
        <taxon>Neoheterodontei</taxon>
        <taxon>Myida</taxon>
        <taxon>Dreissenoidea</taxon>
        <taxon>Dreissenidae</taxon>
        <taxon>Dreissena</taxon>
    </lineage>
</organism>
<reference evidence="2" key="2">
    <citation type="submission" date="2020-11" db="EMBL/GenBank/DDBJ databases">
        <authorList>
            <person name="McCartney M.A."/>
            <person name="Auch B."/>
            <person name="Kono T."/>
            <person name="Mallez S."/>
            <person name="Becker A."/>
            <person name="Gohl D.M."/>
            <person name="Silverstein K.A.T."/>
            <person name="Koren S."/>
            <person name="Bechman K.B."/>
            <person name="Herman A."/>
            <person name="Abrahante J.E."/>
            <person name="Garbe J."/>
        </authorList>
    </citation>
    <scope>NUCLEOTIDE SEQUENCE</scope>
    <source>
        <strain evidence="2">Duluth1</strain>
        <tissue evidence="2">Whole animal</tissue>
    </source>
</reference>
<feature type="compositionally biased region" description="Basic and acidic residues" evidence="1">
    <location>
        <begin position="67"/>
        <end position="84"/>
    </location>
</feature>
<comment type="caution">
    <text evidence="2">The sequence shown here is derived from an EMBL/GenBank/DDBJ whole genome shotgun (WGS) entry which is preliminary data.</text>
</comment>
<dbReference type="AlphaFoldDB" id="A0A9D4IBQ1"/>
<evidence type="ECO:0000313" key="3">
    <source>
        <dbReference type="Proteomes" id="UP000828390"/>
    </source>
</evidence>
<protein>
    <submittedName>
        <fullName evidence="2">Uncharacterized protein</fullName>
    </submittedName>
</protein>
<evidence type="ECO:0000313" key="2">
    <source>
        <dbReference type="EMBL" id="KAH3769371.1"/>
    </source>
</evidence>
<sequence>MYVDADTRYCSLPTASQLTKDAHWVGNQRHSNVCHRQINDKVSIDAVHGVRRHAHDHDDDVTDGADAEGRADENAVDERQQEVGLYERRQIVPDLTHKHLVADSRK</sequence>
<dbReference type="EMBL" id="JAIWYP010000009">
    <property type="protein sequence ID" value="KAH3769371.1"/>
    <property type="molecule type" value="Genomic_DNA"/>
</dbReference>
<evidence type="ECO:0000256" key="1">
    <source>
        <dbReference type="SAM" id="MobiDB-lite"/>
    </source>
</evidence>
<reference evidence="2" key="1">
    <citation type="journal article" date="2019" name="bioRxiv">
        <title>The Genome of the Zebra Mussel, Dreissena polymorpha: A Resource for Invasive Species Research.</title>
        <authorList>
            <person name="McCartney M.A."/>
            <person name="Auch B."/>
            <person name="Kono T."/>
            <person name="Mallez S."/>
            <person name="Zhang Y."/>
            <person name="Obille A."/>
            <person name="Becker A."/>
            <person name="Abrahante J.E."/>
            <person name="Garbe J."/>
            <person name="Badalamenti J.P."/>
            <person name="Herman A."/>
            <person name="Mangelson H."/>
            <person name="Liachko I."/>
            <person name="Sullivan S."/>
            <person name="Sone E.D."/>
            <person name="Koren S."/>
            <person name="Silverstein K.A.T."/>
            <person name="Beckman K.B."/>
            <person name="Gohl D.M."/>
        </authorList>
    </citation>
    <scope>NUCLEOTIDE SEQUENCE</scope>
    <source>
        <strain evidence="2">Duluth1</strain>
        <tissue evidence="2">Whole animal</tissue>
    </source>
</reference>